<dbReference type="InterPro" id="IPR002347">
    <property type="entry name" value="SDR_fam"/>
</dbReference>
<dbReference type="Proteomes" id="UP001303115">
    <property type="component" value="Unassembled WGS sequence"/>
</dbReference>
<gene>
    <name evidence="4" type="ORF">C8A01DRAFT_34353</name>
</gene>
<dbReference type="PANTHER" id="PTHR43976:SF16">
    <property type="entry name" value="SHORT-CHAIN DEHYDROGENASE_REDUCTASE FAMILY PROTEIN"/>
    <property type="match status" value="1"/>
</dbReference>
<accession>A0AAN6SSM0</accession>
<dbReference type="GO" id="GO:0016491">
    <property type="term" value="F:oxidoreductase activity"/>
    <property type="evidence" value="ECO:0007669"/>
    <property type="project" value="UniProtKB-KW"/>
</dbReference>
<dbReference type="InterPro" id="IPR051911">
    <property type="entry name" value="SDR_oxidoreductase"/>
</dbReference>
<keyword evidence="2" id="KW-0521">NADP</keyword>
<keyword evidence="5" id="KW-1185">Reference proteome</keyword>
<evidence type="ECO:0000256" key="3">
    <source>
        <dbReference type="ARBA" id="ARBA00023002"/>
    </source>
</evidence>
<dbReference type="Pfam" id="PF00106">
    <property type="entry name" value="adh_short"/>
    <property type="match status" value="1"/>
</dbReference>
<dbReference type="PROSITE" id="PS00061">
    <property type="entry name" value="ADH_SHORT"/>
    <property type="match status" value="1"/>
</dbReference>
<sequence length="176" mass="18975">MVKTQFDINVFGILRTIRAFLPHLRTQPPVSNIPPTILNISSIGGLHGYPSNSVYCATKFALEGLTQALAAEIAPFGMHAAVVEPGNFRTSFLSGTVSAGTANLAPALQVYEDTVAHKARAAFAEFDGRQLGDPVEEAKRIWEYAAGEGMFVGKGRRLRLPLGSDTGKVMRELSEE</sequence>
<dbReference type="InterPro" id="IPR036291">
    <property type="entry name" value="NAD(P)-bd_dom_sf"/>
</dbReference>
<protein>
    <submittedName>
        <fullName evidence="4">Uncharacterized protein</fullName>
    </submittedName>
</protein>
<reference evidence="5" key="1">
    <citation type="journal article" date="2023" name="Mol. Phylogenet. Evol.">
        <title>Genome-scale phylogeny and comparative genomics of the fungal order Sordariales.</title>
        <authorList>
            <person name="Hensen N."/>
            <person name="Bonometti L."/>
            <person name="Westerberg I."/>
            <person name="Brannstrom I.O."/>
            <person name="Guillou S."/>
            <person name="Cros-Aarteil S."/>
            <person name="Calhoun S."/>
            <person name="Haridas S."/>
            <person name="Kuo A."/>
            <person name="Mondo S."/>
            <person name="Pangilinan J."/>
            <person name="Riley R."/>
            <person name="LaButti K."/>
            <person name="Andreopoulos B."/>
            <person name="Lipzen A."/>
            <person name="Chen C."/>
            <person name="Yan M."/>
            <person name="Daum C."/>
            <person name="Ng V."/>
            <person name="Clum A."/>
            <person name="Steindorff A."/>
            <person name="Ohm R.A."/>
            <person name="Martin F."/>
            <person name="Silar P."/>
            <person name="Natvig D.O."/>
            <person name="Lalanne C."/>
            <person name="Gautier V."/>
            <person name="Ament-Velasquez S.L."/>
            <person name="Kruys A."/>
            <person name="Hutchinson M.I."/>
            <person name="Powell A.J."/>
            <person name="Barry K."/>
            <person name="Miller A.N."/>
            <person name="Grigoriev I.V."/>
            <person name="Debuchy R."/>
            <person name="Gladieux P."/>
            <person name="Hiltunen Thoren M."/>
            <person name="Johannesson H."/>
        </authorList>
    </citation>
    <scope>NUCLEOTIDE SEQUENCE [LARGE SCALE GENOMIC DNA]</scope>
    <source>
        <strain evidence="5">CBS 284.82</strain>
    </source>
</reference>
<evidence type="ECO:0000256" key="2">
    <source>
        <dbReference type="ARBA" id="ARBA00022857"/>
    </source>
</evidence>
<comment type="caution">
    <text evidence="4">The sequence shown here is derived from an EMBL/GenBank/DDBJ whole genome shotgun (WGS) entry which is preliminary data.</text>
</comment>
<dbReference type="SUPFAM" id="SSF51735">
    <property type="entry name" value="NAD(P)-binding Rossmann-fold domains"/>
    <property type="match status" value="1"/>
</dbReference>
<evidence type="ECO:0000256" key="1">
    <source>
        <dbReference type="ARBA" id="ARBA00006484"/>
    </source>
</evidence>
<evidence type="ECO:0000313" key="5">
    <source>
        <dbReference type="Proteomes" id="UP001303115"/>
    </source>
</evidence>
<dbReference type="Gene3D" id="3.40.50.720">
    <property type="entry name" value="NAD(P)-binding Rossmann-like Domain"/>
    <property type="match status" value="1"/>
</dbReference>
<dbReference type="AlphaFoldDB" id="A0AAN6SSM0"/>
<dbReference type="PANTHER" id="PTHR43976">
    <property type="entry name" value="SHORT CHAIN DEHYDROGENASE"/>
    <property type="match status" value="1"/>
</dbReference>
<proteinExistence type="inferred from homology"/>
<organism evidence="4 5">
    <name type="scientific">Parachaetomium inaequale</name>
    <dbReference type="NCBI Taxonomy" id="2588326"/>
    <lineage>
        <taxon>Eukaryota</taxon>
        <taxon>Fungi</taxon>
        <taxon>Dikarya</taxon>
        <taxon>Ascomycota</taxon>
        <taxon>Pezizomycotina</taxon>
        <taxon>Sordariomycetes</taxon>
        <taxon>Sordariomycetidae</taxon>
        <taxon>Sordariales</taxon>
        <taxon>Chaetomiaceae</taxon>
        <taxon>Parachaetomium</taxon>
    </lineage>
</organism>
<comment type="similarity">
    <text evidence="1">Belongs to the short-chain dehydrogenases/reductases (SDR) family.</text>
</comment>
<keyword evidence="3" id="KW-0560">Oxidoreductase</keyword>
<dbReference type="PRINTS" id="PR00081">
    <property type="entry name" value="GDHRDH"/>
</dbReference>
<dbReference type="EMBL" id="MU854354">
    <property type="protein sequence ID" value="KAK4041629.1"/>
    <property type="molecule type" value="Genomic_DNA"/>
</dbReference>
<dbReference type="InterPro" id="IPR020904">
    <property type="entry name" value="Sc_DH/Rdtase_CS"/>
</dbReference>
<evidence type="ECO:0000313" key="4">
    <source>
        <dbReference type="EMBL" id="KAK4041629.1"/>
    </source>
</evidence>
<name>A0AAN6SSM0_9PEZI</name>